<feature type="domain" description="DUF7373" evidence="4">
    <location>
        <begin position="291"/>
        <end position="406"/>
    </location>
</feature>
<dbReference type="InterPro" id="IPR055797">
    <property type="entry name" value="DUF7373"/>
</dbReference>
<keyword evidence="2" id="KW-0812">Transmembrane</keyword>
<evidence type="ECO:0000313" key="6">
    <source>
        <dbReference type="Proteomes" id="UP000466794"/>
    </source>
</evidence>
<evidence type="ECO:0000256" key="2">
    <source>
        <dbReference type="SAM" id="Phobius"/>
    </source>
</evidence>
<accession>A0A7K1UP91</accession>
<dbReference type="Pfam" id="PF24092">
    <property type="entry name" value="DUF7373_C"/>
    <property type="match status" value="1"/>
</dbReference>
<feature type="domain" description="DUF7373" evidence="3">
    <location>
        <begin position="62"/>
        <end position="251"/>
    </location>
</feature>
<evidence type="ECO:0000256" key="1">
    <source>
        <dbReference type="SAM" id="MobiDB-lite"/>
    </source>
</evidence>
<evidence type="ECO:0000313" key="5">
    <source>
        <dbReference type="EMBL" id="MVU76155.1"/>
    </source>
</evidence>
<sequence>MRRSDPTVRRAHAARVPVFSIALLVSACTIAGVPRPAPPQLGGLDLGGYSGRPLAAASDTGETYSALLESARMSDAVVSPRAIDPALRTISAVPVPTPAAAVGILADVNADTLARYGMLAGFSIGGTDAESEPPVIGASRSVRLTVLRVRDNTAAIDAARQIDAADFAVNRDNVEVPFPEYFATYGHWRPYVPTMAATLAHGPFVVTLFVTAATTDHDALRSLVTAAFDAELPRLDAFTPTPADQVPALPLDPTGLLSRVLPSDPGKWPYPELFVNDGGRIAGWGGKRSATGVVYGPVEAAVALDLAESTPEAMAVGDSGRLLRFSDAVAAHRALSRFTAVNRSEASPPSGVPDADCQQDRVEESQGGQRAVVCEVQYGRYLAFVYGPDQSAAHRRAAAQYAVLVDAG</sequence>
<organism evidence="5 6">
    <name type="scientific">Nocardia terrae</name>
    <dbReference type="NCBI Taxonomy" id="2675851"/>
    <lineage>
        <taxon>Bacteria</taxon>
        <taxon>Bacillati</taxon>
        <taxon>Actinomycetota</taxon>
        <taxon>Actinomycetes</taxon>
        <taxon>Mycobacteriales</taxon>
        <taxon>Nocardiaceae</taxon>
        <taxon>Nocardia</taxon>
    </lineage>
</organism>
<dbReference type="Pfam" id="PF24088">
    <property type="entry name" value="DUF7373"/>
    <property type="match status" value="1"/>
</dbReference>
<dbReference type="InterPro" id="IPR056463">
    <property type="entry name" value="DUF7373_C"/>
</dbReference>
<proteinExistence type="predicted"/>
<dbReference type="AlphaFoldDB" id="A0A7K1UP91"/>
<dbReference type="EMBL" id="WRPP01000001">
    <property type="protein sequence ID" value="MVU76155.1"/>
    <property type="molecule type" value="Genomic_DNA"/>
</dbReference>
<evidence type="ECO:0000259" key="4">
    <source>
        <dbReference type="Pfam" id="PF24092"/>
    </source>
</evidence>
<name>A0A7K1UP91_9NOCA</name>
<evidence type="ECO:0000259" key="3">
    <source>
        <dbReference type="Pfam" id="PF24088"/>
    </source>
</evidence>
<dbReference type="Proteomes" id="UP000466794">
    <property type="component" value="Unassembled WGS sequence"/>
</dbReference>
<keyword evidence="2" id="KW-0472">Membrane</keyword>
<keyword evidence="2" id="KW-1133">Transmembrane helix</keyword>
<dbReference type="PROSITE" id="PS51257">
    <property type="entry name" value="PROKAR_LIPOPROTEIN"/>
    <property type="match status" value="1"/>
</dbReference>
<dbReference type="RefSeq" id="WP_157354892.1">
    <property type="nucleotide sequence ID" value="NZ_WRPP01000001.1"/>
</dbReference>
<keyword evidence="6" id="KW-1185">Reference proteome</keyword>
<feature type="transmembrane region" description="Helical" evidence="2">
    <location>
        <begin position="12"/>
        <end position="33"/>
    </location>
</feature>
<gene>
    <name evidence="5" type="ORF">GPX89_02740</name>
</gene>
<comment type="caution">
    <text evidence="5">The sequence shown here is derived from an EMBL/GenBank/DDBJ whole genome shotgun (WGS) entry which is preliminary data.</text>
</comment>
<reference evidence="5 6" key="1">
    <citation type="submission" date="2019-12" db="EMBL/GenBank/DDBJ databases">
        <title>Nocardia sp. nov. ET3-3 isolated from soil.</title>
        <authorList>
            <person name="Kanchanasin P."/>
            <person name="Tanasupawat S."/>
            <person name="Yuki M."/>
            <person name="Kudo T."/>
        </authorList>
    </citation>
    <scope>NUCLEOTIDE SEQUENCE [LARGE SCALE GENOMIC DNA]</scope>
    <source>
        <strain evidence="5 6">ET3-3</strain>
    </source>
</reference>
<protein>
    <submittedName>
        <fullName evidence="5">Uncharacterized protein</fullName>
    </submittedName>
</protein>
<feature type="region of interest" description="Disordered" evidence="1">
    <location>
        <begin position="342"/>
        <end position="366"/>
    </location>
</feature>